<evidence type="ECO:0000313" key="2">
    <source>
        <dbReference type="Proteomes" id="UP000789375"/>
    </source>
</evidence>
<feature type="non-terminal residue" evidence="1">
    <location>
        <position position="62"/>
    </location>
</feature>
<gene>
    <name evidence="1" type="ORF">FMOSSE_LOCUS14864</name>
</gene>
<keyword evidence="2" id="KW-1185">Reference proteome</keyword>
<reference evidence="1" key="1">
    <citation type="submission" date="2021-06" db="EMBL/GenBank/DDBJ databases">
        <authorList>
            <person name="Kallberg Y."/>
            <person name="Tangrot J."/>
            <person name="Rosling A."/>
        </authorList>
    </citation>
    <scope>NUCLEOTIDE SEQUENCE</scope>
    <source>
        <strain evidence="1">87-6 pot B 2015</strain>
    </source>
</reference>
<protein>
    <submittedName>
        <fullName evidence="1">1964_t:CDS:1</fullName>
    </submittedName>
</protein>
<evidence type="ECO:0000313" key="1">
    <source>
        <dbReference type="EMBL" id="CAG8719215.1"/>
    </source>
</evidence>
<name>A0A9N9I3S6_FUNMO</name>
<accession>A0A9N9I3S6</accession>
<proteinExistence type="predicted"/>
<comment type="caution">
    <text evidence="1">The sequence shown here is derived from an EMBL/GenBank/DDBJ whole genome shotgun (WGS) entry which is preliminary data.</text>
</comment>
<feature type="non-terminal residue" evidence="1">
    <location>
        <position position="1"/>
    </location>
</feature>
<organism evidence="1 2">
    <name type="scientific">Funneliformis mosseae</name>
    <name type="common">Endomycorrhizal fungus</name>
    <name type="synonym">Glomus mosseae</name>
    <dbReference type="NCBI Taxonomy" id="27381"/>
    <lineage>
        <taxon>Eukaryota</taxon>
        <taxon>Fungi</taxon>
        <taxon>Fungi incertae sedis</taxon>
        <taxon>Mucoromycota</taxon>
        <taxon>Glomeromycotina</taxon>
        <taxon>Glomeromycetes</taxon>
        <taxon>Glomerales</taxon>
        <taxon>Glomeraceae</taxon>
        <taxon>Funneliformis</taxon>
    </lineage>
</organism>
<dbReference type="EMBL" id="CAJVPP010012913">
    <property type="protein sequence ID" value="CAG8719215.1"/>
    <property type="molecule type" value="Genomic_DNA"/>
</dbReference>
<dbReference type="AlphaFoldDB" id="A0A9N9I3S6"/>
<sequence length="62" mass="7100">TSLQSLAKPPLVEKHLLENFRGQGLKDERIVRVKLINLVKIIERQVDEIVLSKLKIDDLILA</sequence>
<dbReference type="Proteomes" id="UP000789375">
    <property type="component" value="Unassembled WGS sequence"/>
</dbReference>